<dbReference type="Gene3D" id="6.10.280.30">
    <property type="match status" value="2"/>
</dbReference>
<feature type="region of interest" description="Disordered" evidence="1">
    <location>
        <begin position="337"/>
        <end position="374"/>
    </location>
</feature>
<evidence type="ECO:0008006" key="4">
    <source>
        <dbReference type="Google" id="ProtNLM"/>
    </source>
</evidence>
<feature type="compositionally biased region" description="Polar residues" evidence="1">
    <location>
        <begin position="1"/>
        <end position="21"/>
    </location>
</feature>
<dbReference type="PANTHER" id="PTHR10104">
    <property type="entry name" value="STATHMIN"/>
    <property type="match status" value="1"/>
</dbReference>
<dbReference type="GO" id="GO:0015631">
    <property type="term" value="F:tubulin binding"/>
    <property type="evidence" value="ECO:0007669"/>
    <property type="project" value="TreeGrafter"/>
</dbReference>
<dbReference type="SUPFAM" id="SSF101494">
    <property type="entry name" value="Stathmin"/>
    <property type="match status" value="1"/>
</dbReference>
<proteinExistence type="predicted"/>
<dbReference type="AlphaFoldDB" id="A0A653BKP1"/>
<sequence length="374" mass="43411">VEGDGNISQLDGASRVSTNHQTVEKGKLGLRQRRIAVESDARRRLPLRRDVRPSSLVARRRRRRLNSKEEDRSLRTRTRCLSVRPSVPSFVHQSQGRTGLTRHLLFVWTVVIHTADKMLIGLVRESVMQCFCHTCRAPTLPVAPTEVRCQEKTRGGLRYEVILGEPEAKVQPPKKQLSPKNSMSVQDIEEKLKAAEERRQLLESTKMAALSAKMSKIEEANRKRDEYNNQFITTTKEALDQKMGQHVEKREAIITDLKTKMKDHIENVEKTRLSLEQQTDEVRTAIEEKLKTASQQRDDNIKKMLERLKEHEEQVQKVREQNTVRLQQLDAAIQDKLGQARTRKEQIEQEQREKLRNHVSTAPLRPPPRKLRFR</sequence>
<dbReference type="GO" id="GO:0031175">
    <property type="term" value="P:neuron projection development"/>
    <property type="evidence" value="ECO:0007669"/>
    <property type="project" value="TreeGrafter"/>
</dbReference>
<feature type="region of interest" description="Disordered" evidence="1">
    <location>
        <begin position="1"/>
        <end position="22"/>
    </location>
</feature>
<evidence type="ECO:0000313" key="2">
    <source>
        <dbReference type="EMBL" id="VEN36177.1"/>
    </source>
</evidence>
<dbReference type="GO" id="GO:0007019">
    <property type="term" value="P:microtubule depolymerization"/>
    <property type="evidence" value="ECO:0007669"/>
    <property type="project" value="TreeGrafter"/>
</dbReference>
<evidence type="ECO:0000313" key="3">
    <source>
        <dbReference type="Proteomes" id="UP000410492"/>
    </source>
</evidence>
<dbReference type="GO" id="GO:0043005">
    <property type="term" value="C:neuron projection"/>
    <property type="evidence" value="ECO:0007669"/>
    <property type="project" value="TreeGrafter"/>
</dbReference>
<dbReference type="PANTHER" id="PTHR10104:SF1">
    <property type="entry name" value="STATHMIN, ISOFORM D"/>
    <property type="match status" value="1"/>
</dbReference>
<dbReference type="PROSITE" id="PS51663">
    <property type="entry name" value="STATHMIN_3"/>
    <property type="match status" value="1"/>
</dbReference>
<organism evidence="2 3">
    <name type="scientific">Callosobruchus maculatus</name>
    <name type="common">Southern cowpea weevil</name>
    <name type="synonym">Pulse bruchid</name>
    <dbReference type="NCBI Taxonomy" id="64391"/>
    <lineage>
        <taxon>Eukaryota</taxon>
        <taxon>Metazoa</taxon>
        <taxon>Ecdysozoa</taxon>
        <taxon>Arthropoda</taxon>
        <taxon>Hexapoda</taxon>
        <taxon>Insecta</taxon>
        <taxon>Pterygota</taxon>
        <taxon>Neoptera</taxon>
        <taxon>Endopterygota</taxon>
        <taxon>Coleoptera</taxon>
        <taxon>Polyphaga</taxon>
        <taxon>Cucujiformia</taxon>
        <taxon>Chrysomeloidea</taxon>
        <taxon>Chrysomelidae</taxon>
        <taxon>Bruchinae</taxon>
        <taxon>Bruchini</taxon>
        <taxon>Callosobruchus</taxon>
    </lineage>
</organism>
<dbReference type="Proteomes" id="UP000410492">
    <property type="component" value="Unassembled WGS sequence"/>
</dbReference>
<dbReference type="GO" id="GO:0031110">
    <property type="term" value="P:regulation of microtubule polymerization or depolymerization"/>
    <property type="evidence" value="ECO:0007669"/>
    <property type="project" value="InterPro"/>
</dbReference>
<name>A0A653BKP1_CALMS</name>
<dbReference type="Pfam" id="PF00836">
    <property type="entry name" value="Stathmin"/>
    <property type="match status" value="1"/>
</dbReference>
<dbReference type="InterPro" id="IPR036002">
    <property type="entry name" value="Stathmin_sf"/>
</dbReference>
<dbReference type="EMBL" id="CAACVG010002203">
    <property type="protein sequence ID" value="VEN36177.1"/>
    <property type="molecule type" value="Genomic_DNA"/>
</dbReference>
<feature type="compositionally biased region" description="Basic and acidic residues" evidence="1">
    <location>
        <begin position="342"/>
        <end position="356"/>
    </location>
</feature>
<dbReference type="GO" id="GO:0005737">
    <property type="term" value="C:cytoplasm"/>
    <property type="evidence" value="ECO:0007669"/>
    <property type="project" value="TreeGrafter"/>
</dbReference>
<gene>
    <name evidence="2" type="ORF">CALMAC_LOCUS1870</name>
</gene>
<protein>
    <recommendedName>
        <fullName evidence="4">Stathmin</fullName>
    </recommendedName>
</protein>
<dbReference type="InterPro" id="IPR000956">
    <property type="entry name" value="Stathmin_fam"/>
</dbReference>
<dbReference type="PRINTS" id="PR00345">
    <property type="entry name" value="STATHMIN"/>
</dbReference>
<accession>A0A653BKP1</accession>
<feature type="non-terminal residue" evidence="2">
    <location>
        <position position="1"/>
    </location>
</feature>
<keyword evidence="3" id="KW-1185">Reference proteome</keyword>
<dbReference type="OrthoDB" id="5986631at2759"/>
<evidence type="ECO:0000256" key="1">
    <source>
        <dbReference type="SAM" id="MobiDB-lite"/>
    </source>
</evidence>
<reference evidence="2 3" key="1">
    <citation type="submission" date="2019-01" db="EMBL/GenBank/DDBJ databases">
        <authorList>
            <person name="Sayadi A."/>
        </authorList>
    </citation>
    <scope>NUCLEOTIDE SEQUENCE [LARGE SCALE GENOMIC DNA]</scope>
</reference>